<evidence type="ECO:0000313" key="3">
    <source>
        <dbReference type="Proteomes" id="UP000253977"/>
    </source>
</evidence>
<dbReference type="CDD" id="cd00761">
    <property type="entry name" value="Glyco_tranf_GTA_type"/>
    <property type="match status" value="1"/>
</dbReference>
<evidence type="ECO:0000259" key="1">
    <source>
        <dbReference type="Pfam" id="PF00535"/>
    </source>
</evidence>
<keyword evidence="3" id="KW-1185">Reference proteome</keyword>
<keyword evidence="2" id="KW-0808">Transferase</keyword>
<dbReference type="InterPro" id="IPR029044">
    <property type="entry name" value="Nucleotide-diphossugar_trans"/>
</dbReference>
<dbReference type="GO" id="GO:0016740">
    <property type="term" value="F:transferase activity"/>
    <property type="evidence" value="ECO:0007669"/>
    <property type="project" value="UniProtKB-KW"/>
</dbReference>
<dbReference type="InterPro" id="IPR001173">
    <property type="entry name" value="Glyco_trans_2-like"/>
</dbReference>
<dbReference type="EMBL" id="QPMK01000008">
    <property type="protein sequence ID" value="RDD66006.1"/>
    <property type="molecule type" value="Genomic_DNA"/>
</dbReference>
<dbReference type="SUPFAM" id="SSF53448">
    <property type="entry name" value="Nucleotide-diphospho-sugar transferases"/>
    <property type="match status" value="1"/>
</dbReference>
<gene>
    <name evidence="2" type="ORF">DU478_12425</name>
</gene>
<accession>A0A369TSS9</accession>
<dbReference type="PANTHER" id="PTHR43685">
    <property type="entry name" value="GLYCOSYLTRANSFERASE"/>
    <property type="match status" value="1"/>
</dbReference>
<dbReference type="InterPro" id="IPR050834">
    <property type="entry name" value="Glycosyltransf_2"/>
</dbReference>
<comment type="caution">
    <text evidence="2">The sequence shown here is derived from an EMBL/GenBank/DDBJ whole genome shotgun (WGS) entry which is preliminary data.</text>
</comment>
<feature type="domain" description="Glycosyltransferase 2-like" evidence="1">
    <location>
        <begin position="5"/>
        <end position="166"/>
    </location>
</feature>
<name>A0A369TSS9_9RHOB</name>
<dbReference type="Pfam" id="PF00535">
    <property type="entry name" value="Glycos_transf_2"/>
    <property type="match status" value="1"/>
</dbReference>
<organism evidence="2 3">
    <name type="scientific">Thalassococcus profundi</name>
    <dbReference type="NCBI Taxonomy" id="2282382"/>
    <lineage>
        <taxon>Bacteria</taxon>
        <taxon>Pseudomonadati</taxon>
        <taxon>Pseudomonadota</taxon>
        <taxon>Alphaproteobacteria</taxon>
        <taxon>Rhodobacterales</taxon>
        <taxon>Roseobacteraceae</taxon>
        <taxon>Thalassococcus</taxon>
    </lineage>
</organism>
<dbReference type="AlphaFoldDB" id="A0A369TSS9"/>
<reference evidence="2 3" key="1">
    <citation type="submission" date="2018-07" db="EMBL/GenBank/DDBJ databases">
        <title>Thalassococcus profundi sp. nov., a marine bacterium isolated from deep seawater of Okinawa Trough.</title>
        <authorList>
            <person name="Yu M."/>
        </authorList>
    </citation>
    <scope>NUCLEOTIDE SEQUENCE [LARGE SCALE GENOMIC DNA]</scope>
    <source>
        <strain evidence="2 3">WRAS1</strain>
    </source>
</reference>
<evidence type="ECO:0000313" key="2">
    <source>
        <dbReference type="EMBL" id="RDD66006.1"/>
    </source>
</evidence>
<dbReference type="Proteomes" id="UP000253977">
    <property type="component" value="Unassembled WGS sequence"/>
</dbReference>
<dbReference type="OrthoDB" id="5291101at2"/>
<dbReference type="RefSeq" id="WP_114511281.1">
    <property type="nucleotide sequence ID" value="NZ_QPMK01000008.1"/>
</dbReference>
<sequence>MPVFSIILPCFNAEATITRTLASLSAQTFTDWEAICVDDGSTDATAFLVRAAARDDRRIRLVRNTSKGPSAARNMAALKCATGDFLAFCDADDLWVPGKLLQLRTAFTDRSVDAIYGRIGFFNKVPGDTGVTSSVPKGDLTIDMLLGENPVCTMSNISLRRGVFQRSGGFDPAMVHNEDLDWLIRLVGYGARVVGIDQMQTWYRTSPTGLSTDLGKMASGRAQALRTAAGFGVFPSGRSHAVHYRYLARRALRIAPERGAALRFAISGLLQSPSGFLCPLRRGLPTLLAAVVAPLLPRGFRRSLFS</sequence>
<proteinExistence type="predicted"/>
<dbReference type="PANTHER" id="PTHR43685:SF2">
    <property type="entry name" value="GLYCOSYLTRANSFERASE 2-LIKE DOMAIN-CONTAINING PROTEIN"/>
    <property type="match status" value="1"/>
</dbReference>
<dbReference type="Gene3D" id="3.90.550.10">
    <property type="entry name" value="Spore Coat Polysaccharide Biosynthesis Protein SpsA, Chain A"/>
    <property type="match status" value="1"/>
</dbReference>
<protein>
    <submittedName>
        <fullName evidence="2">Glycosyltransferase family 2 protein</fullName>
    </submittedName>
</protein>